<feature type="transmembrane region" description="Helical" evidence="1">
    <location>
        <begin position="71"/>
        <end position="91"/>
    </location>
</feature>
<feature type="transmembrane region" description="Helical" evidence="1">
    <location>
        <begin position="36"/>
        <end position="62"/>
    </location>
</feature>
<keyword evidence="1" id="KW-0472">Membrane</keyword>
<dbReference type="Proteomes" id="UP000178991">
    <property type="component" value="Unassembled WGS sequence"/>
</dbReference>
<name>A0A1G2HJW6_9BACT</name>
<keyword evidence="1" id="KW-0812">Transmembrane</keyword>
<evidence type="ECO:0000313" key="2">
    <source>
        <dbReference type="EMBL" id="OGZ62777.1"/>
    </source>
</evidence>
<gene>
    <name evidence="2" type="ORF">A2639_00315</name>
</gene>
<keyword evidence="1" id="KW-1133">Transmembrane helix</keyword>
<comment type="caution">
    <text evidence="2">The sequence shown here is derived from an EMBL/GenBank/DDBJ whole genome shotgun (WGS) entry which is preliminary data.</text>
</comment>
<evidence type="ECO:0000313" key="3">
    <source>
        <dbReference type="Proteomes" id="UP000178991"/>
    </source>
</evidence>
<proteinExistence type="predicted"/>
<dbReference type="AlphaFoldDB" id="A0A1G2HJW6"/>
<organism evidence="2 3">
    <name type="scientific">Candidatus Staskawiczbacteria bacterium RIFCSPHIGHO2_01_FULL_34_27</name>
    <dbReference type="NCBI Taxonomy" id="1802199"/>
    <lineage>
        <taxon>Bacteria</taxon>
        <taxon>Candidatus Staskawicziibacteriota</taxon>
    </lineage>
</organism>
<feature type="transmembrane region" description="Helical" evidence="1">
    <location>
        <begin position="12"/>
        <end position="30"/>
    </location>
</feature>
<reference evidence="2 3" key="1">
    <citation type="journal article" date="2016" name="Nat. Commun.">
        <title>Thousands of microbial genomes shed light on interconnected biogeochemical processes in an aquifer system.</title>
        <authorList>
            <person name="Anantharaman K."/>
            <person name="Brown C.T."/>
            <person name="Hug L.A."/>
            <person name="Sharon I."/>
            <person name="Castelle C.J."/>
            <person name="Probst A.J."/>
            <person name="Thomas B.C."/>
            <person name="Singh A."/>
            <person name="Wilkins M.J."/>
            <person name="Karaoz U."/>
            <person name="Brodie E.L."/>
            <person name="Williams K.H."/>
            <person name="Hubbard S.S."/>
            <person name="Banfield J.F."/>
        </authorList>
    </citation>
    <scope>NUCLEOTIDE SEQUENCE [LARGE SCALE GENOMIC DNA]</scope>
</reference>
<sequence length="94" mass="10685">MENKKLSWWPNMAIGIGILLTLFHTLISGRGNFSDFVVQALGGLAMTWLVATILGFIPYLIFKKRIQRAKLIIFSICFLFISTITLLGSFYRNI</sequence>
<dbReference type="EMBL" id="MHOL01000013">
    <property type="protein sequence ID" value="OGZ62777.1"/>
    <property type="molecule type" value="Genomic_DNA"/>
</dbReference>
<accession>A0A1G2HJW6</accession>
<evidence type="ECO:0000256" key="1">
    <source>
        <dbReference type="SAM" id="Phobius"/>
    </source>
</evidence>
<protein>
    <submittedName>
        <fullName evidence="2">Uncharacterized protein</fullName>
    </submittedName>
</protein>